<reference evidence="2 3" key="1">
    <citation type="journal article" date="2016" name="Nat. Commun.">
        <title>Ectomycorrhizal ecology is imprinted in the genome of the dominant symbiotic fungus Cenococcum geophilum.</title>
        <authorList>
            <consortium name="DOE Joint Genome Institute"/>
            <person name="Peter M."/>
            <person name="Kohler A."/>
            <person name="Ohm R.A."/>
            <person name="Kuo A."/>
            <person name="Krutzmann J."/>
            <person name="Morin E."/>
            <person name="Arend M."/>
            <person name="Barry K.W."/>
            <person name="Binder M."/>
            <person name="Choi C."/>
            <person name="Clum A."/>
            <person name="Copeland A."/>
            <person name="Grisel N."/>
            <person name="Haridas S."/>
            <person name="Kipfer T."/>
            <person name="LaButti K."/>
            <person name="Lindquist E."/>
            <person name="Lipzen A."/>
            <person name="Maire R."/>
            <person name="Meier B."/>
            <person name="Mihaltcheva S."/>
            <person name="Molinier V."/>
            <person name="Murat C."/>
            <person name="Poggeler S."/>
            <person name="Quandt C.A."/>
            <person name="Sperisen C."/>
            <person name="Tritt A."/>
            <person name="Tisserant E."/>
            <person name="Crous P.W."/>
            <person name="Henrissat B."/>
            <person name="Nehls U."/>
            <person name="Egli S."/>
            <person name="Spatafora J.W."/>
            <person name="Grigoriev I.V."/>
            <person name="Martin F.M."/>
        </authorList>
    </citation>
    <scope>NUCLEOTIDE SEQUENCE [LARGE SCALE GENOMIC DNA]</scope>
    <source>
        <strain evidence="2 3">CBS 207.34</strain>
    </source>
</reference>
<dbReference type="AlphaFoldDB" id="A0A8E2JQU2"/>
<feature type="compositionally biased region" description="Basic and acidic residues" evidence="1">
    <location>
        <begin position="25"/>
        <end position="37"/>
    </location>
</feature>
<evidence type="ECO:0000256" key="1">
    <source>
        <dbReference type="SAM" id="MobiDB-lite"/>
    </source>
</evidence>
<feature type="region of interest" description="Disordered" evidence="1">
    <location>
        <begin position="1"/>
        <end position="114"/>
    </location>
</feature>
<dbReference type="Proteomes" id="UP000250140">
    <property type="component" value="Unassembled WGS sequence"/>
</dbReference>
<evidence type="ECO:0000313" key="2">
    <source>
        <dbReference type="EMBL" id="OCL06032.1"/>
    </source>
</evidence>
<feature type="compositionally biased region" description="Polar residues" evidence="1">
    <location>
        <begin position="14"/>
        <end position="24"/>
    </location>
</feature>
<name>A0A8E2JQU2_9PEZI</name>
<keyword evidence="3" id="KW-1185">Reference proteome</keyword>
<evidence type="ECO:0000313" key="3">
    <source>
        <dbReference type="Proteomes" id="UP000250140"/>
    </source>
</evidence>
<feature type="compositionally biased region" description="Basic and acidic residues" evidence="1">
    <location>
        <begin position="44"/>
        <end position="70"/>
    </location>
</feature>
<organism evidence="2 3">
    <name type="scientific">Glonium stellatum</name>
    <dbReference type="NCBI Taxonomy" id="574774"/>
    <lineage>
        <taxon>Eukaryota</taxon>
        <taxon>Fungi</taxon>
        <taxon>Dikarya</taxon>
        <taxon>Ascomycota</taxon>
        <taxon>Pezizomycotina</taxon>
        <taxon>Dothideomycetes</taxon>
        <taxon>Pleosporomycetidae</taxon>
        <taxon>Gloniales</taxon>
        <taxon>Gloniaceae</taxon>
        <taxon>Glonium</taxon>
    </lineage>
</organism>
<gene>
    <name evidence="2" type="ORF">AOQ84DRAFT_355670</name>
</gene>
<proteinExistence type="predicted"/>
<sequence length="634" mass="71835">MADRGESAQRARNKIQSPKTPTQQAKRDHIKGLDKSNNHTNRRPNSDDKFQSRFGQRNDESADKNLHRATIDQMDPFYTRPSPDNFKDEKGEMPFQGPNLSFSNRLPSSTKNPGSPLKDFNKIMQASMDAYGGSRSFNKRPYEHKSKFYLPEQLLKDSPYPLLKYGGRADMVIEGSGSAGFRPEPLAARNLDNQILHSDPHASSHHETMAFVQSSLDIAVKYGAAQNQLEVLSEKTAASEKELETYKTMFQSLIAERDEALSNMNTLWRRVNELEATIRSTSVPITPTHNHHGENGTSYSGHRISGFQHGVPQTPTFSRFAETPSTSLSVHKPPIRTETPVLKAVVHSSQSKTLATAPVKSPPTSDLRQQPYRGLLSDYFGSIEKWGQGYARLSLTRMGSLNPFARAVASVTGNWRGSEDIVDDLKLRCFVVAAIVNRKIGEATMAEDLFKTYDILKHQKNMELVDHWNKAVAQAQDPAVKRSIIADQVNLFEEMNQEEKYRYWRKDKSEELTNSLMDIFSSIIHENHRTKAFEELRELVVKGYRIAMRMRREHKKWDFNFPATGSQFQKDNMVVRNHYLLGDPQTTLKHVSGNPDNFKVLLGISPAIVQVDYSGNAVVTDLVHHSEVLIMRKH</sequence>
<protein>
    <submittedName>
        <fullName evidence="2">Uncharacterized protein</fullName>
    </submittedName>
</protein>
<feature type="compositionally biased region" description="Polar residues" evidence="1">
    <location>
        <begin position="98"/>
        <end position="113"/>
    </location>
</feature>
<accession>A0A8E2JQU2</accession>
<dbReference type="EMBL" id="KV750153">
    <property type="protein sequence ID" value="OCL06032.1"/>
    <property type="molecule type" value="Genomic_DNA"/>
</dbReference>
<dbReference type="OrthoDB" id="3789787at2759"/>